<keyword evidence="2" id="KW-1185">Reference proteome</keyword>
<organism evidence="1 2">
    <name type="scientific">Pocillopora damicornis</name>
    <name type="common">Cauliflower coral</name>
    <name type="synonym">Millepora damicornis</name>
    <dbReference type="NCBI Taxonomy" id="46731"/>
    <lineage>
        <taxon>Eukaryota</taxon>
        <taxon>Metazoa</taxon>
        <taxon>Cnidaria</taxon>
        <taxon>Anthozoa</taxon>
        <taxon>Hexacorallia</taxon>
        <taxon>Scleractinia</taxon>
        <taxon>Astrocoeniina</taxon>
        <taxon>Pocilloporidae</taxon>
        <taxon>Pocillopora</taxon>
    </lineage>
</organism>
<dbReference type="EMBL" id="RCHS01001512">
    <property type="protein sequence ID" value="RMX53099.1"/>
    <property type="molecule type" value="Genomic_DNA"/>
</dbReference>
<comment type="caution">
    <text evidence="1">The sequence shown here is derived from an EMBL/GenBank/DDBJ whole genome shotgun (WGS) entry which is preliminary data.</text>
</comment>
<name>A0A3M6UHQ2_POCDA</name>
<gene>
    <name evidence="1" type="ORF">pdam_00015570</name>
</gene>
<protein>
    <submittedName>
        <fullName evidence="1">Uncharacterized protein</fullName>
    </submittedName>
</protein>
<dbReference type="Proteomes" id="UP000275408">
    <property type="component" value="Unassembled WGS sequence"/>
</dbReference>
<accession>A0A3M6UHQ2</accession>
<evidence type="ECO:0000313" key="2">
    <source>
        <dbReference type="Proteomes" id="UP000275408"/>
    </source>
</evidence>
<evidence type="ECO:0000313" key="1">
    <source>
        <dbReference type="EMBL" id="RMX53099.1"/>
    </source>
</evidence>
<sequence>MFFQTGNVTREGMCEPVAIETQFLSVNRERERAVIVNLVRRDSIISGKLEEDVQVHWELETFNGNRYSVELPKKAGRDILDGNYELSLSRMKAPIKKLRNDPEA</sequence>
<reference evidence="1 2" key="1">
    <citation type="journal article" date="2018" name="Sci. Rep.">
        <title>Comparative analysis of the Pocillopora damicornis genome highlights role of immune system in coral evolution.</title>
        <authorList>
            <person name="Cunning R."/>
            <person name="Bay R.A."/>
            <person name="Gillette P."/>
            <person name="Baker A.C."/>
            <person name="Traylor-Knowles N."/>
        </authorList>
    </citation>
    <scope>NUCLEOTIDE SEQUENCE [LARGE SCALE GENOMIC DNA]</scope>
    <source>
        <strain evidence="1">RSMAS</strain>
        <tissue evidence="1">Whole animal</tissue>
    </source>
</reference>
<proteinExistence type="predicted"/>
<dbReference type="AlphaFoldDB" id="A0A3M6UHQ2"/>